<dbReference type="EMBL" id="HACA01024624">
    <property type="protein sequence ID" value="CDW41985.1"/>
    <property type="molecule type" value="Transcribed_RNA"/>
</dbReference>
<reference evidence="1" key="1">
    <citation type="submission" date="2014-05" db="EMBL/GenBank/DDBJ databases">
        <authorList>
            <person name="Chronopoulou M."/>
        </authorList>
    </citation>
    <scope>NUCLEOTIDE SEQUENCE</scope>
    <source>
        <tissue evidence="1">Whole organism</tissue>
    </source>
</reference>
<evidence type="ECO:0000313" key="1">
    <source>
        <dbReference type="EMBL" id="CDW41985.1"/>
    </source>
</evidence>
<name>A0A0K2UV95_LEPSM</name>
<organism evidence="1">
    <name type="scientific">Lepeophtheirus salmonis</name>
    <name type="common">Salmon louse</name>
    <name type="synonym">Caligus salmonis</name>
    <dbReference type="NCBI Taxonomy" id="72036"/>
    <lineage>
        <taxon>Eukaryota</taxon>
        <taxon>Metazoa</taxon>
        <taxon>Ecdysozoa</taxon>
        <taxon>Arthropoda</taxon>
        <taxon>Crustacea</taxon>
        <taxon>Multicrustacea</taxon>
        <taxon>Hexanauplia</taxon>
        <taxon>Copepoda</taxon>
        <taxon>Siphonostomatoida</taxon>
        <taxon>Caligidae</taxon>
        <taxon>Lepeophtheirus</taxon>
    </lineage>
</organism>
<proteinExistence type="predicted"/>
<sequence length="13" mass="1538">MKHIDLKEGILQI</sequence>
<protein>
    <submittedName>
        <fullName evidence="1">Uncharacterized protein</fullName>
    </submittedName>
</protein>
<accession>A0A0K2UV95</accession>